<dbReference type="AlphaFoldDB" id="A0A1T4LG21"/>
<evidence type="ECO:0000313" key="5">
    <source>
        <dbReference type="EMBL" id="SJZ53600.1"/>
    </source>
</evidence>
<dbReference type="STRING" id="118967.SAMN02745191_0870"/>
<dbReference type="InterPro" id="IPR050465">
    <property type="entry name" value="UPF0194_transport"/>
</dbReference>
<dbReference type="RefSeq" id="WP_078711300.1">
    <property type="nucleotide sequence ID" value="NZ_FUWY01000002.1"/>
</dbReference>
<dbReference type="PANTHER" id="PTHR32347">
    <property type="entry name" value="EFFLUX SYSTEM COMPONENT YKNX-RELATED"/>
    <property type="match status" value="1"/>
</dbReference>
<evidence type="ECO:0000256" key="3">
    <source>
        <dbReference type="SAM" id="Coils"/>
    </source>
</evidence>
<evidence type="ECO:0000256" key="4">
    <source>
        <dbReference type="SAM" id="Phobius"/>
    </source>
</evidence>
<feature type="transmembrane region" description="Helical" evidence="4">
    <location>
        <begin position="7"/>
        <end position="26"/>
    </location>
</feature>
<keyword evidence="2 3" id="KW-0175">Coiled coil</keyword>
<dbReference type="PANTHER" id="PTHR32347:SF14">
    <property type="entry name" value="EFFLUX SYSTEM COMPONENT YKNX-RELATED"/>
    <property type="match status" value="1"/>
</dbReference>
<dbReference type="Proteomes" id="UP000243297">
    <property type="component" value="Unassembled WGS sequence"/>
</dbReference>
<dbReference type="GO" id="GO:0030313">
    <property type="term" value="C:cell envelope"/>
    <property type="evidence" value="ECO:0007669"/>
    <property type="project" value="UniProtKB-SubCell"/>
</dbReference>
<reference evidence="6" key="1">
    <citation type="submission" date="2017-02" db="EMBL/GenBank/DDBJ databases">
        <authorList>
            <person name="Varghese N."/>
            <person name="Submissions S."/>
        </authorList>
    </citation>
    <scope>NUCLEOTIDE SEQUENCE [LARGE SCALE GENOMIC DNA]</scope>
    <source>
        <strain evidence="6">ATCC 25662</strain>
    </source>
</reference>
<gene>
    <name evidence="5" type="ORF">SAMN02745191_0870</name>
</gene>
<evidence type="ECO:0000256" key="2">
    <source>
        <dbReference type="ARBA" id="ARBA00023054"/>
    </source>
</evidence>
<dbReference type="Gene3D" id="2.40.30.170">
    <property type="match status" value="1"/>
</dbReference>
<sequence>MKKVLKWIGIILVVVVAGFFALNLLMPKPSADENKELTETMNSMMMGNTTQSDLVETDKGIVYNGKVVPVDTYYYSKDPTLTFNKVYVKEGDIIEDKTILFDYKVDNSIDAQIDVLDKNFVNMQQELDDYYTRLENIKGEIAGADQSDKSYINFLQVEYNNAEKRISEIKVEWTNAEAKIENLRKVKKDGKIISDIGGLVYKVNESNSIDPSSKTGSAYIVLYSTSKKVRISVSEYEYQLVSVGQDVEVAIESTGKTYTCKVLAVDTMPNNLETQDTSYYNVDIEIPEEVPYGYSAIVTVPRQ</sequence>
<organism evidence="5 6">
    <name type="scientific">Anaerorhabdus furcosa</name>
    <dbReference type="NCBI Taxonomy" id="118967"/>
    <lineage>
        <taxon>Bacteria</taxon>
        <taxon>Bacillati</taxon>
        <taxon>Bacillota</taxon>
        <taxon>Erysipelotrichia</taxon>
        <taxon>Erysipelotrichales</taxon>
        <taxon>Erysipelotrichaceae</taxon>
        <taxon>Anaerorhabdus</taxon>
    </lineage>
</organism>
<keyword evidence="4" id="KW-1133">Transmembrane helix</keyword>
<feature type="coiled-coil region" evidence="3">
    <location>
        <begin position="120"/>
        <end position="179"/>
    </location>
</feature>
<evidence type="ECO:0000313" key="6">
    <source>
        <dbReference type="Proteomes" id="UP000243297"/>
    </source>
</evidence>
<comment type="subcellular location">
    <subcellularLocation>
        <location evidence="1">Cell envelope</location>
    </subcellularLocation>
</comment>
<keyword evidence="6" id="KW-1185">Reference proteome</keyword>
<evidence type="ECO:0000256" key="1">
    <source>
        <dbReference type="ARBA" id="ARBA00004196"/>
    </source>
</evidence>
<accession>A0A1T4LG21</accession>
<keyword evidence="4" id="KW-0812">Transmembrane</keyword>
<proteinExistence type="predicted"/>
<dbReference type="EMBL" id="FUWY01000002">
    <property type="protein sequence ID" value="SJZ53600.1"/>
    <property type="molecule type" value="Genomic_DNA"/>
</dbReference>
<keyword evidence="4" id="KW-0472">Membrane</keyword>
<name>A0A1T4LG21_9FIRM</name>
<protein>
    <submittedName>
        <fullName evidence="5">Multidrug efflux pump subunit AcrA (Membrane-fusion protein)</fullName>
    </submittedName>
</protein>